<proteinExistence type="predicted"/>
<organism evidence="1 3">
    <name type="scientific">Roseburia amylophila</name>
    <dbReference type="NCBI Taxonomy" id="2981794"/>
    <lineage>
        <taxon>Bacteria</taxon>
        <taxon>Bacillati</taxon>
        <taxon>Bacillota</taxon>
        <taxon>Clostridia</taxon>
        <taxon>Lachnospirales</taxon>
        <taxon>Lachnospiraceae</taxon>
        <taxon>Roseburia</taxon>
    </lineage>
</organism>
<dbReference type="Proteomes" id="UP001209666">
    <property type="component" value="Unassembled WGS sequence"/>
</dbReference>
<protein>
    <recommendedName>
        <fullName evidence="5">AbiEi antitoxin C-terminal domain-containing protein</fullName>
    </recommendedName>
</protein>
<accession>A0AAW4WAK4</accession>
<reference evidence="1" key="2">
    <citation type="submission" date="2021-10" db="EMBL/GenBank/DDBJ databases">
        <title>Anaerobic single-cell dispensing facilitates the cultivation of human gut bacteria.</title>
        <authorList>
            <person name="Afrizal A."/>
        </authorList>
    </citation>
    <scope>NUCLEOTIDE SEQUENCE</scope>
    <source>
        <strain evidence="1">CLA-AA-H204</strain>
    </source>
</reference>
<evidence type="ECO:0000313" key="2">
    <source>
        <dbReference type="EMBL" id="MCU6716349.1"/>
    </source>
</evidence>
<reference evidence="2" key="3">
    <citation type="submission" date="2022-09" db="EMBL/GenBank/DDBJ databases">
        <authorList>
            <person name="Hitch T.C.A."/>
        </authorList>
    </citation>
    <scope>NUCLEOTIDE SEQUENCE</scope>
    <source>
        <strain evidence="2">Sanger_19</strain>
    </source>
</reference>
<dbReference type="EMBL" id="JAOQKI010000004">
    <property type="protein sequence ID" value="MCU6716349.1"/>
    <property type="molecule type" value="Genomic_DNA"/>
</dbReference>
<dbReference type="Proteomes" id="UP001198893">
    <property type="component" value="Unassembled WGS sequence"/>
</dbReference>
<evidence type="ECO:0000313" key="1">
    <source>
        <dbReference type="EMBL" id="MCC2240898.1"/>
    </source>
</evidence>
<gene>
    <name evidence="1" type="ORF">LKD47_01100</name>
    <name evidence="2" type="ORF">OCV43_03535</name>
</gene>
<dbReference type="AlphaFoldDB" id="A0AAW4WAK4"/>
<comment type="caution">
    <text evidence="1">The sequence shown here is derived from an EMBL/GenBank/DDBJ whole genome shotgun (WGS) entry which is preliminary data.</text>
</comment>
<name>A0AAW4WAK4_9FIRM</name>
<dbReference type="EMBL" id="JAJEQW010000001">
    <property type="protein sequence ID" value="MCC2240898.1"/>
    <property type="molecule type" value="Genomic_DNA"/>
</dbReference>
<evidence type="ECO:0000313" key="3">
    <source>
        <dbReference type="Proteomes" id="UP001198893"/>
    </source>
</evidence>
<evidence type="ECO:0008006" key="5">
    <source>
        <dbReference type="Google" id="ProtNLM"/>
    </source>
</evidence>
<evidence type="ECO:0000313" key="4">
    <source>
        <dbReference type="Proteomes" id="UP001209666"/>
    </source>
</evidence>
<keyword evidence="4" id="KW-1185">Reference proteome</keyword>
<sequence>MDVYYELLKKPVFTLNDVNQFYQNMESACSAVRRLLNKGRIVRIKKNMYTCISGETDSPVANKYQIGCAITESSYISHHTAMEYYGMGDQVYYDIYVSSKTPFKEFEFDGYNYCYIASKCDIGIEEIMYSGGIRVTTKERTVVDSIKDMDKIAGIEEVIADIEAVTYLQEKRLLQYLQAYHNQFLYQKTGYLLLAYQNKLGLSDDFFEFCRGKIGKSKRYLTKEMTGGKYDNSWKLVVPNDIYGMKNGVLDDSI</sequence>
<dbReference type="RefSeq" id="WP_022243056.1">
    <property type="nucleotide sequence ID" value="NZ_JAJEQW010000001.1"/>
</dbReference>
<reference evidence="2 4" key="1">
    <citation type="journal article" date="2021" name="ISME Commun">
        <title>Automated analysis of genomic sequences facilitates high-throughput and comprehensive description of bacteria.</title>
        <authorList>
            <person name="Hitch T.C.A."/>
        </authorList>
    </citation>
    <scope>NUCLEOTIDE SEQUENCE [LARGE SCALE GENOMIC DNA]</scope>
    <source>
        <strain evidence="2 4">Sanger_19</strain>
    </source>
</reference>